<protein>
    <submittedName>
        <fullName evidence="2">Uncharacterized protein</fullName>
    </submittedName>
</protein>
<sequence>MKSKSSKSMTARERFLMDQKSSKDFENVQATSHDYSHVIHIRDVSDQSENMNKIENQNNKENFDSKNTPEHTTINMINRIKLKSSVDAKDSFVNGSVKNFNKENHKCRDINTTRCTLQTLGTTKISTDNGNIKEIMSQEESNLEVSQNLKKGSLHCDSNIREQTRETNGNEDNVGQLKDSIIILDNSEDLVSNGVITNGWPDITGYTVEQKKENLKNLESKINSELCISSSDGDLEIPNKLESGKEDKALIDTLVKEKKDSKVSRFVRMFNRKDTGAAESGERSSLRKNQSRVWGMCLQIQSPNVEGEDEKDCGYKRCELASIKSEPLIDGSFSDKESNFEVISEKGRSSSSFNDIKVASNESLDFVAGDSVPEKRKNLKLTNDKQNLLRNGGGRRSFDRPQRTAKSLARRSNTLEDIDDSNNKFSRSSKTLPATPVSGVSGSGQDSNASHPFYRRFYSHCMILPMMKRRKETTKKFTEHKNAAIVNTSPQSTGIAWQNGEEKGENVNIEFTEISSVITSTKREVEIDDSPRKLPVIDDLLAEIMENVTLMELEVKEDEEKLESVHNTLDESIICSEDCGFSSTCIHSTETQPTVRVHSEGTVDTGATRGNDEVAGTTQTHNIDSWEGVFDSSFIQNLNPSDETRCPRPISRVESLISKFEQNP</sequence>
<evidence type="ECO:0000313" key="3">
    <source>
        <dbReference type="Proteomes" id="UP001445076"/>
    </source>
</evidence>
<dbReference type="EMBL" id="JARKIK010000071">
    <property type="protein sequence ID" value="KAK8728529.1"/>
    <property type="molecule type" value="Genomic_DNA"/>
</dbReference>
<evidence type="ECO:0000256" key="1">
    <source>
        <dbReference type="SAM" id="MobiDB-lite"/>
    </source>
</evidence>
<evidence type="ECO:0000313" key="2">
    <source>
        <dbReference type="EMBL" id="KAK8728529.1"/>
    </source>
</evidence>
<gene>
    <name evidence="2" type="ORF">OTU49_008998</name>
</gene>
<dbReference type="Proteomes" id="UP001445076">
    <property type="component" value="Unassembled WGS sequence"/>
</dbReference>
<proteinExistence type="predicted"/>
<name>A0AAW0WL70_CHEQU</name>
<reference evidence="2 3" key="1">
    <citation type="journal article" date="2024" name="BMC Genomics">
        <title>Genome assembly of redclaw crayfish (Cherax quadricarinatus) provides insights into its immune adaptation and hypoxia tolerance.</title>
        <authorList>
            <person name="Liu Z."/>
            <person name="Zheng J."/>
            <person name="Li H."/>
            <person name="Fang K."/>
            <person name="Wang S."/>
            <person name="He J."/>
            <person name="Zhou D."/>
            <person name="Weng S."/>
            <person name="Chi M."/>
            <person name="Gu Z."/>
            <person name="He J."/>
            <person name="Li F."/>
            <person name="Wang M."/>
        </authorList>
    </citation>
    <scope>NUCLEOTIDE SEQUENCE [LARGE SCALE GENOMIC DNA]</scope>
    <source>
        <strain evidence="2">ZL_2023a</strain>
    </source>
</reference>
<keyword evidence="3" id="KW-1185">Reference proteome</keyword>
<feature type="region of interest" description="Disordered" evidence="1">
    <location>
        <begin position="386"/>
        <end position="449"/>
    </location>
</feature>
<dbReference type="AlphaFoldDB" id="A0AAW0WL70"/>
<feature type="compositionally biased region" description="Polar residues" evidence="1">
    <location>
        <begin position="423"/>
        <end position="449"/>
    </location>
</feature>
<organism evidence="2 3">
    <name type="scientific">Cherax quadricarinatus</name>
    <name type="common">Australian red claw crayfish</name>
    <dbReference type="NCBI Taxonomy" id="27406"/>
    <lineage>
        <taxon>Eukaryota</taxon>
        <taxon>Metazoa</taxon>
        <taxon>Ecdysozoa</taxon>
        <taxon>Arthropoda</taxon>
        <taxon>Crustacea</taxon>
        <taxon>Multicrustacea</taxon>
        <taxon>Malacostraca</taxon>
        <taxon>Eumalacostraca</taxon>
        <taxon>Eucarida</taxon>
        <taxon>Decapoda</taxon>
        <taxon>Pleocyemata</taxon>
        <taxon>Astacidea</taxon>
        <taxon>Parastacoidea</taxon>
        <taxon>Parastacidae</taxon>
        <taxon>Cherax</taxon>
    </lineage>
</organism>
<accession>A0AAW0WL70</accession>
<comment type="caution">
    <text evidence="2">The sequence shown here is derived from an EMBL/GenBank/DDBJ whole genome shotgun (WGS) entry which is preliminary data.</text>
</comment>